<dbReference type="PROSITE" id="PS51257">
    <property type="entry name" value="PROKAR_LIPOPROTEIN"/>
    <property type="match status" value="1"/>
</dbReference>
<dbReference type="EMBL" id="CP074405">
    <property type="protein sequence ID" value="QVI63063.1"/>
    <property type="molecule type" value="Genomic_DNA"/>
</dbReference>
<proteinExistence type="predicted"/>
<keyword evidence="1" id="KW-0732">Signal</keyword>
<name>A0ABX8D7S0_9CELL</name>
<reference evidence="2 3" key="1">
    <citation type="submission" date="2021-05" db="EMBL/GenBank/DDBJ databases">
        <title>Novel species in genus Cellulomonas.</title>
        <authorList>
            <person name="Zhang G."/>
        </authorList>
    </citation>
    <scope>NUCLEOTIDE SEQUENCE [LARGE SCALE GENOMIC DNA]</scope>
    <source>
        <strain evidence="3">zg-ZUI222</strain>
    </source>
</reference>
<organism evidence="2 3">
    <name type="scientific">Cellulomonas wangleii</name>
    <dbReference type="NCBI Taxonomy" id="2816956"/>
    <lineage>
        <taxon>Bacteria</taxon>
        <taxon>Bacillati</taxon>
        <taxon>Actinomycetota</taxon>
        <taxon>Actinomycetes</taxon>
        <taxon>Micrococcales</taxon>
        <taxon>Cellulomonadaceae</taxon>
        <taxon>Cellulomonas</taxon>
    </lineage>
</organism>
<gene>
    <name evidence="2" type="ORF">KG103_03845</name>
</gene>
<feature type="signal peptide" evidence="1">
    <location>
        <begin position="1"/>
        <end position="20"/>
    </location>
</feature>
<evidence type="ECO:0000313" key="3">
    <source>
        <dbReference type="Proteomes" id="UP000677804"/>
    </source>
</evidence>
<dbReference type="RefSeq" id="WP_207340538.1">
    <property type="nucleotide sequence ID" value="NZ_CP074405.1"/>
</dbReference>
<evidence type="ECO:0008006" key="4">
    <source>
        <dbReference type="Google" id="ProtNLM"/>
    </source>
</evidence>
<accession>A0ABX8D7S0</accession>
<evidence type="ECO:0000256" key="1">
    <source>
        <dbReference type="SAM" id="SignalP"/>
    </source>
</evidence>
<sequence length="152" mass="16312">MARHPVAALAAALTLTVVLGGCSAMRDQAFGPPVDENGVAITQVVREAVAEVLPDADETHVGAHLDGFANTMTVTVRWPDEVPLDVTVVRDGARAICENVKGYDVVNFGFYLIGAERRADIQDTWSQAFPDLPPARDTAARIWEDDCPVVLA</sequence>
<keyword evidence="3" id="KW-1185">Reference proteome</keyword>
<dbReference type="Proteomes" id="UP000677804">
    <property type="component" value="Chromosome"/>
</dbReference>
<feature type="chain" id="PRO_5045934209" description="Lipoprotein" evidence="1">
    <location>
        <begin position="21"/>
        <end position="152"/>
    </location>
</feature>
<evidence type="ECO:0000313" key="2">
    <source>
        <dbReference type="EMBL" id="QVI63063.1"/>
    </source>
</evidence>
<protein>
    <recommendedName>
        <fullName evidence="4">Lipoprotein</fullName>
    </recommendedName>
</protein>